<dbReference type="FunFam" id="3.40.140.20:FF:000001">
    <property type="entry name" value="Bifunctional purine biosynthesis protein PurH"/>
    <property type="match status" value="1"/>
</dbReference>
<comment type="catalytic activity">
    <reaction evidence="9 10">
        <text>IMP + H2O = 5-formamido-1-(5-phospho-D-ribosyl)imidazole-4-carboxamide</text>
        <dbReference type="Rhea" id="RHEA:18445"/>
        <dbReference type="ChEBI" id="CHEBI:15377"/>
        <dbReference type="ChEBI" id="CHEBI:58053"/>
        <dbReference type="ChEBI" id="CHEBI:58467"/>
        <dbReference type="EC" id="3.5.4.10"/>
    </reaction>
</comment>
<keyword evidence="6 10" id="KW-0378">Hydrolase</keyword>
<sequence>MSDVVPVKNALISVSDKLGLADFAIGLVECGVTIYSTGGTRKHLEESGVQVRDVADYTGFPEMMDGRVKTLHPKIFGGILGIRDRDDHVASMSEHGMVPFDLVVVNLYPFEATAAKVGATREECVEQIDIGGPSLVRAAAKNHNDVAVATSPDQYGDILEQLESLGGTDLAMRQTLTAEAFEHTACYDRAIADYMRGDSLKGEFPSTMYMSLRRKAQLRYGENPHQRAALYSDPSVKSANLVSARQISGKELSYNNLLDLDAALEIVRGFAQPAVSVMKHNNPCGAATAERIASACSKALAGDPLSAFGSVLGFNRTIDVETAELLCEPGLFIEAIVAPDFEASAVGLLTTRPKWKDNVRLMQVGRLDDTGPAIQRRFISGGMLVQDADRMTSAPLQWKTVTDVQVDDELWDDISFAWEMVRHVKSNAIVLAKDTALIGVGAGQMSRVDSVEISIDKAGDRASGSVLASDAFFPFPDSIEAAAEAGVVAVVQPGGSRRDSEVIAACNQHGIPLVLTGRRHFKH</sequence>
<evidence type="ECO:0000313" key="12">
    <source>
        <dbReference type="EMBL" id="TWT80955.1"/>
    </source>
</evidence>
<comment type="domain">
    <text evidence="10">The IMP cyclohydrolase activity resides in the N-terminal region.</text>
</comment>
<keyword evidence="7 10" id="KW-0511">Multifunctional enzyme</keyword>
<dbReference type="GO" id="GO:0004643">
    <property type="term" value="F:phosphoribosylaminoimidazolecarboxamide formyltransferase activity"/>
    <property type="evidence" value="ECO:0007669"/>
    <property type="project" value="UniProtKB-UniRule"/>
</dbReference>
<evidence type="ECO:0000256" key="1">
    <source>
        <dbReference type="ARBA" id="ARBA00004844"/>
    </source>
</evidence>
<accession>A0A5C5Z0Z4</accession>
<dbReference type="InterPro" id="IPR036914">
    <property type="entry name" value="MGS-like_dom_sf"/>
</dbReference>
<evidence type="ECO:0000256" key="6">
    <source>
        <dbReference type="ARBA" id="ARBA00022801"/>
    </source>
</evidence>
<dbReference type="EC" id="2.1.2.3" evidence="10"/>
<evidence type="ECO:0000256" key="3">
    <source>
        <dbReference type="ARBA" id="ARBA00007667"/>
    </source>
</evidence>
<dbReference type="Gene3D" id="3.40.140.20">
    <property type="match status" value="2"/>
</dbReference>
<reference evidence="12 13" key="1">
    <citation type="submission" date="2019-02" db="EMBL/GenBank/DDBJ databases">
        <title>Deep-cultivation of Planctomycetes and their phenomic and genomic characterization uncovers novel biology.</title>
        <authorList>
            <person name="Wiegand S."/>
            <person name="Jogler M."/>
            <person name="Boedeker C."/>
            <person name="Pinto D."/>
            <person name="Vollmers J."/>
            <person name="Rivas-Marin E."/>
            <person name="Kohn T."/>
            <person name="Peeters S.H."/>
            <person name="Heuer A."/>
            <person name="Rast P."/>
            <person name="Oberbeckmann S."/>
            <person name="Bunk B."/>
            <person name="Jeske O."/>
            <person name="Meyerdierks A."/>
            <person name="Storesund J.E."/>
            <person name="Kallscheuer N."/>
            <person name="Luecker S."/>
            <person name="Lage O.M."/>
            <person name="Pohl T."/>
            <person name="Merkel B.J."/>
            <person name="Hornburger P."/>
            <person name="Mueller R.-W."/>
            <person name="Bruemmer F."/>
            <person name="Labrenz M."/>
            <person name="Spormann A.M."/>
            <person name="Op Den Camp H."/>
            <person name="Overmann J."/>
            <person name="Amann R."/>
            <person name="Jetten M.S.M."/>
            <person name="Mascher T."/>
            <person name="Medema M.H."/>
            <person name="Devos D.P."/>
            <person name="Kaster A.-K."/>
            <person name="Ovreas L."/>
            <person name="Rohde M."/>
            <person name="Galperin M.Y."/>
            <person name="Jogler C."/>
        </authorList>
    </citation>
    <scope>NUCLEOTIDE SEQUENCE [LARGE SCALE GENOMIC DNA]</scope>
    <source>
        <strain evidence="12 13">CA13</strain>
    </source>
</reference>
<dbReference type="Pfam" id="PF02142">
    <property type="entry name" value="MGS"/>
    <property type="match status" value="1"/>
</dbReference>
<comment type="pathway">
    <text evidence="1 10">Purine metabolism; IMP biosynthesis via de novo pathway; IMP from 5-formamido-1-(5-phospho-D-ribosyl)imidazole-4-carboxamide: step 1/1.</text>
</comment>
<dbReference type="InterPro" id="IPR024051">
    <property type="entry name" value="AICAR_Tfase_dup_dom_sf"/>
</dbReference>
<dbReference type="OrthoDB" id="9802065at2"/>
<feature type="domain" description="MGS-like" evidence="11">
    <location>
        <begin position="1"/>
        <end position="150"/>
    </location>
</feature>
<dbReference type="EC" id="3.5.4.10" evidence="10"/>
<keyword evidence="5 10" id="KW-0658">Purine biosynthesis</keyword>
<dbReference type="UniPathway" id="UPA00074">
    <property type="reaction ID" value="UER00133"/>
</dbReference>
<dbReference type="PROSITE" id="PS51855">
    <property type="entry name" value="MGS"/>
    <property type="match status" value="1"/>
</dbReference>
<dbReference type="NCBIfam" id="NF002049">
    <property type="entry name" value="PRK00881.1"/>
    <property type="match status" value="1"/>
</dbReference>
<dbReference type="FunFam" id="3.40.50.1380:FF:000001">
    <property type="entry name" value="Bifunctional purine biosynthesis protein PurH"/>
    <property type="match status" value="1"/>
</dbReference>
<comment type="caution">
    <text evidence="12">The sequence shown here is derived from an EMBL/GenBank/DDBJ whole genome shotgun (WGS) entry which is preliminary data.</text>
</comment>
<evidence type="ECO:0000313" key="13">
    <source>
        <dbReference type="Proteomes" id="UP000315010"/>
    </source>
</evidence>
<evidence type="ECO:0000256" key="8">
    <source>
        <dbReference type="ARBA" id="ARBA00050488"/>
    </source>
</evidence>
<dbReference type="GO" id="GO:0003937">
    <property type="term" value="F:IMP cyclohydrolase activity"/>
    <property type="evidence" value="ECO:0007669"/>
    <property type="project" value="UniProtKB-UniRule"/>
</dbReference>
<comment type="catalytic activity">
    <reaction evidence="8 10">
        <text>(6R)-10-formyltetrahydrofolate + 5-amino-1-(5-phospho-beta-D-ribosyl)imidazole-4-carboxamide = 5-formamido-1-(5-phospho-D-ribosyl)imidazole-4-carboxamide + (6S)-5,6,7,8-tetrahydrofolate</text>
        <dbReference type="Rhea" id="RHEA:22192"/>
        <dbReference type="ChEBI" id="CHEBI:57453"/>
        <dbReference type="ChEBI" id="CHEBI:58467"/>
        <dbReference type="ChEBI" id="CHEBI:58475"/>
        <dbReference type="ChEBI" id="CHEBI:195366"/>
        <dbReference type="EC" id="2.1.2.3"/>
    </reaction>
</comment>
<keyword evidence="13" id="KW-1185">Reference proteome</keyword>
<dbReference type="SUPFAM" id="SSF52335">
    <property type="entry name" value="Methylglyoxal synthase-like"/>
    <property type="match status" value="1"/>
</dbReference>
<dbReference type="AlphaFoldDB" id="A0A5C5Z0Z4"/>
<dbReference type="HAMAP" id="MF_00139">
    <property type="entry name" value="PurH"/>
    <property type="match status" value="1"/>
</dbReference>
<dbReference type="EMBL" id="SJPJ01000001">
    <property type="protein sequence ID" value="TWT80955.1"/>
    <property type="molecule type" value="Genomic_DNA"/>
</dbReference>
<dbReference type="GO" id="GO:0006189">
    <property type="term" value="P:'de novo' IMP biosynthetic process"/>
    <property type="evidence" value="ECO:0007669"/>
    <property type="project" value="UniProtKB-UniRule"/>
</dbReference>
<gene>
    <name evidence="10 12" type="primary">purH</name>
    <name evidence="12" type="ORF">CA13_24020</name>
</gene>
<dbReference type="PANTHER" id="PTHR11692">
    <property type="entry name" value="BIFUNCTIONAL PURINE BIOSYNTHESIS PROTEIN PURH"/>
    <property type="match status" value="1"/>
</dbReference>
<evidence type="ECO:0000256" key="4">
    <source>
        <dbReference type="ARBA" id="ARBA00022679"/>
    </source>
</evidence>
<organism evidence="12 13">
    <name type="scientific">Novipirellula herctigrandis</name>
    <dbReference type="NCBI Taxonomy" id="2527986"/>
    <lineage>
        <taxon>Bacteria</taxon>
        <taxon>Pseudomonadati</taxon>
        <taxon>Planctomycetota</taxon>
        <taxon>Planctomycetia</taxon>
        <taxon>Pirellulales</taxon>
        <taxon>Pirellulaceae</taxon>
        <taxon>Novipirellula</taxon>
    </lineage>
</organism>
<keyword evidence="4 10" id="KW-0808">Transferase</keyword>
<dbReference type="RefSeq" id="WP_146396339.1">
    <property type="nucleotide sequence ID" value="NZ_SJPJ01000001.1"/>
</dbReference>
<evidence type="ECO:0000256" key="10">
    <source>
        <dbReference type="HAMAP-Rule" id="MF_00139"/>
    </source>
</evidence>
<name>A0A5C5Z0Z4_9BACT</name>
<dbReference type="SUPFAM" id="SSF53927">
    <property type="entry name" value="Cytidine deaminase-like"/>
    <property type="match status" value="1"/>
</dbReference>
<dbReference type="PANTHER" id="PTHR11692:SF0">
    <property type="entry name" value="BIFUNCTIONAL PURINE BIOSYNTHESIS PROTEIN ATIC"/>
    <property type="match status" value="1"/>
</dbReference>
<dbReference type="GO" id="GO:0005829">
    <property type="term" value="C:cytosol"/>
    <property type="evidence" value="ECO:0007669"/>
    <property type="project" value="TreeGrafter"/>
</dbReference>
<dbReference type="SMART" id="SM00851">
    <property type="entry name" value="MGS"/>
    <property type="match status" value="1"/>
</dbReference>
<dbReference type="SMART" id="SM00798">
    <property type="entry name" value="AICARFT_IMPCHas"/>
    <property type="match status" value="1"/>
</dbReference>
<dbReference type="InterPro" id="IPR011607">
    <property type="entry name" value="MGS-like_dom"/>
</dbReference>
<dbReference type="Proteomes" id="UP000315010">
    <property type="component" value="Unassembled WGS sequence"/>
</dbReference>
<comment type="similarity">
    <text evidence="3 10">Belongs to the PurH family.</text>
</comment>
<dbReference type="PIRSF" id="PIRSF000414">
    <property type="entry name" value="AICARFT_IMPCHas"/>
    <property type="match status" value="1"/>
</dbReference>
<comment type="pathway">
    <text evidence="2 10">Purine metabolism; IMP biosynthesis via de novo pathway; 5-formamido-1-(5-phospho-D-ribosyl)imidazole-4-carboxamide from 5-amino-1-(5-phospho-D-ribosyl)imidazole-4-carboxamide (10-formyl THF route): step 1/1.</text>
</comment>
<evidence type="ECO:0000256" key="2">
    <source>
        <dbReference type="ARBA" id="ARBA00004954"/>
    </source>
</evidence>
<proteinExistence type="inferred from homology"/>
<evidence type="ECO:0000256" key="9">
    <source>
        <dbReference type="ARBA" id="ARBA00050687"/>
    </source>
</evidence>
<dbReference type="InterPro" id="IPR002695">
    <property type="entry name" value="PurH-like"/>
</dbReference>
<dbReference type="InterPro" id="IPR016193">
    <property type="entry name" value="Cytidine_deaminase-like"/>
</dbReference>
<dbReference type="Pfam" id="PF01808">
    <property type="entry name" value="AICARFT_IMPCHas"/>
    <property type="match status" value="1"/>
</dbReference>
<dbReference type="CDD" id="cd01421">
    <property type="entry name" value="IMPCH"/>
    <property type="match status" value="1"/>
</dbReference>
<dbReference type="Gene3D" id="3.40.50.1380">
    <property type="entry name" value="Methylglyoxal synthase-like domain"/>
    <property type="match status" value="1"/>
</dbReference>
<evidence type="ECO:0000256" key="7">
    <source>
        <dbReference type="ARBA" id="ARBA00023268"/>
    </source>
</evidence>
<evidence type="ECO:0000259" key="11">
    <source>
        <dbReference type="PROSITE" id="PS51855"/>
    </source>
</evidence>
<dbReference type="NCBIfam" id="TIGR00355">
    <property type="entry name" value="purH"/>
    <property type="match status" value="1"/>
</dbReference>
<protein>
    <recommendedName>
        <fullName evidence="10">Bifunctional purine biosynthesis protein PurH</fullName>
    </recommendedName>
    <domain>
        <recommendedName>
            <fullName evidence="10">Phosphoribosylaminoimidazolecarboxamide formyltransferase</fullName>
            <ecNumber evidence="10">2.1.2.3</ecNumber>
        </recommendedName>
        <alternativeName>
            <fullName evidence="10">AICAR transformylase</fullName>
        </alternativeName>
    </domain>
    <domain>
        <recommendedName>
            <fullName evidence="10">IMP cyclohydrolase</fullName>
            <ecNumber evidence="10">3.5.4.10</ecNumber>
        </recommendedName>
        <alternativeName>
            <fullName evidence="10">ATIC</fullName>
        </alternativeName>
        <alternativeName>
            <fullName evidence="10">IMP synthase</fullName>
        </alternativeName>
        <alternativeName>
            <fullName evidence="10">Inosinicase</fullName>
        </alternativeName>
    </domain>
</protein>
<evidence type="ECO:0000256" key="5">
    <source>
        <dbReference type="ARBA" id="ARBA00022755"/>
    </source>
</evidence>